<gene>
    <name evidence="1" type="ORF">UN65_12240</name>
</gene>
<name>A0AAI8GBY5_9FLAO</name>
<dbReference type="AlphaFoldDB" id="A0AAI8GBY5"/>
<protein>
    <submittedName>
        <fullName evidence="1">Uncharacterized protein</fullName>
    </submittedName>
</protein>
<dbReference type="Proteomes" id="UP000304840">
    <property type="component" value="Chromosome"/>
</dbReference>
<dbReference type="RefSeq" id="WP_138425650.1">
    <property type="nucleotide sequence ID" value="NZ_CP010992.1"/>
</dbReference>
<accession>A0AAI8GBY5</accession>
<reference evidence="2" key="1">
    <citation type="submission" date="2016-03" db="EMBL/GenBank/DDBJ databases">
        <title>Flavobacterium columnare strain B185, complete genome.</title>
        <authorList>
            <person name="Sundberg L.-R."/>
            <person name="Papponen P."/>
            <person name="Laanto E."/>
        </authorList>
    </citation>
    <scope>NUCLEOTIDE SEQUENCE [LARGE SCALE GENOMIC DNA]</scope>
    <source>
        <strain evidence="2">B185</strain>
    </source>
</reference>
<sequence>MSFLNGRKDIVQILTTLVTYFKPERLTSTKVPVWWNLERYLHIILGHVSGLQFCIKNKDNTSFQHHFKDIKELIKDILISLSKEIDLHFEQFPNKDFKRQGGMSYYYKGDFYVIHIRKDGLLQTIYKNN</sequence>
<organism evidence="1 2">
    <name type="scientific">Flavobacterium columnare</name>
    <dbReference type="NCBI Taxonomy" id="996"/>
    <lineage>
        <taxon>Bacteria</taxon>
        <taxon>Pseudomonadati</taxon>
        <taxon>Bacteroidota</taxon>
        <taxon>Flavobacteriia</taxon>
        <taxon>Flavobacteriales</taxon>
        <taxon>Flavobacteriaceae</taxon>
        <taxon>Flavobacterium</taxon>
    </lineage>
</organism>
<evidence type="ECO:0000313" key="1">
    <source>
        <dbReference type="EMBL" id="AMO21001.2"/>
    </source>
</evidence>
<evidence type="ECO:0000313" key="2">
    <source>
        <dbReference type="Proteomes" id="UP000304840"/>
    </source>
</evidence>
<reference evidence="1 2" key="2">
    <citation type="submission" date="2019-05" db="EMBL/GenBank/DDBJ databases">
        <authorList>
            <person name="Ravantti J.J."/>
        </authorList>
    </citation>
    <scope>NUCLEOTIDE SEQUENCE [LARGE SCALE GENOMIC DNA]</scope>
    <source>
        <strain evidence="1 2">B185</strain>
    </source>
</reference>
<proteinExistence type="predicted"/>
<dbReference type="EMBL" id="CP010992">
    <property type="protein sequence ID" value="AMO21001.2"/>
    <property type="molecule type" value="Genomic_DNA"/>
</dbReference>